<feature type="compositionally biased region" description="Polar residues" evidence="6">
    <location>
        <begin position="1"/>
        <end position="19"/>
    </location>
</feature>
<dbReference type="AlphaFoldDB" id="W7HWR0"/>
<keyword evidence="3" id="KW-0274">FAD</keyword>
<evidence type="ECO:0000256" key="3">
    <source>
        <dbReference type="ARBA" id="ARBA00022827"/>
    </source>
</evidence>
<dbReference type="GO" id="GO:0004497">
    <property type="term" value="F:monooxygenase activity"/>
    <property type="evidence" value="ECO:0007669"/>
    <property type="project" value="UniProtKB-KW"/>
</dbReference>
<feature type="region of interest" description="Disordered" evidence="6">
    <location>
        <begin position="1"/>
        <end position="21"/>
    </location>
</feature>
<keyword evidence="2" id="KW-0285">Flavoprotein</keyword>
<sequence>MPATTQSKSNKANAVSVASTPRACARRQERIDPYSSTSDVCIKPNGHQINYTSATLNANRFDISTRPWCDFHALTPLRILVIGAGVGGLAAAIGLRMSGHIVTVFEAASDIRDVGAGIQIAPNASRILERFGVLEELKKDGIMLQKLSLRRWDDDAEIGSARLMPGVGKKYNAPLMVVHRADLQRTLLNRARALGVVLRTSAPVTAIAEDFSPRVQLSSGEWISGDVVIAADGIKSFTRQEIAKKRGYHDRTISTGDAAYRIVIDESRMEGDEKALALLKGEVGSRWMGPGGHIMAYPLRSHKLYNMVLIHPIRPMQQQTESWTSCGTKTEMLKTYSGWNSTVRHLLSYVPDGRVLEWTLNSHARLPSWVENKVVLIGDACHPMLPYVAQGAANAIEDAGVLTVVLGLVQSTGSIDDALRAYQTVRKARGEAIQASARETQRVLHLADGTDQEERDRKIRESTEAAVRKEIGSSEKRNPDLWSDQRWQDYMWAVDVMKEALEGWDEILHVEQTPA</sequence>
<keyword evidence="9" id="KW-1185">Reference proteome</keyword>
<dbReference type="PRINTS" id="PR00420">
    <property type="entry name" value="RNGMNOXGNASE"/>
</dbReference>
<keyword evidence="5" id="KW-0503">Monooxygenase</keyword>
<comment type="similarity">
    <text evidence="1">Belongs to the paxM FAD-dependent monooxygenase family.</text>
</comment>
<evidence type="ECO:0000256" key="4">
    <source>
        <dbReference type="ARBA" id="ARBA00023002"/>
    </source>
</evidence>
<dbReference type="HOGENOM" id="CLU_009665_19_3_1"/>
<evidence type="ECO:0000256" key="5">
    <source>
        <dbReference type="ARBA" id="ARBA00023033"/>
    </source>
</evidence>
<dbReference type="InterPro" id="IPR050493">
    <property type="entry name" value="FAD-dep_Monooxygenase_BioMet"/>
</dbReference>
<dbReference type="FunFam" id="3.50.50.60:FF:000115">
    <property type="entry name" value="Salicylate hydroxylase, putative"/>
    <property type="match status" value="1"/>
</dbReference>
<feature type="region of interest" description="Disordered" evidence="6">
    <location>
        <begin position="449"/>
        <end position="479"/>
    </location>
</feature>
<dbReference type="Proteomes" id="UP000024837">
    <property type="component" value="Unassembled WGS sequence"/>
</dbReference>
<protein>
    <recommendedName>
        <fullName evidence="7">FAD-binding domain-containing protein</fullName>
    </recommendedName>
</protein>
<dbReference type="InterPro" id="IPR036188">
    <property type="entry name" value="FAD/NAD-bd_sf"/>
</dbReference>
<dbReference type="PANTHER" id="PTHR13789">
    <property type="entry name" value="MONOOXYGENASE"/>
    <property type="match status" value="1"/>
</dbReference>
<evidence type="ECO:0000256" key="6">
    <source>
        <dbReference type="SAM" id="MobiDB-lite"/>
    </source>
</evidence>
<feature type="domain" description="FAD-binding" evidence="7">
    <location>
        <begin position="79"/>
        <end position="433"/>
    </location>
</feature>
<organism evidence="8 9">
    <name type="scientific">Drechslerella stenobrocha 248</name>
    <dbReference type="NCBI Taxonomy" id="1043628"/>
    <lineage>
        <taxon>Eukaryota</taxon>
        <taxon>Fungi</taxon>
        <taxon>Dikarya</taxon>
        <taxon>Ascomycota</taxon>
        <taxon>Pezizomycotina</taxon>
        <taxon>Orbiliomycetes</taxon>
        <taxon>Orbiliales</taxon>
        <taxon>Orbiliaceae</taxon>
        <taxon>Drechslerella</taxon>
    </lineage>
</organism>
<evidence type="ECO:0000313" key="8">
    <source>
        <dbReference type="EMBL" id="EWC44383.1"/>
    </source>
</evidence>
<feature type="compositionally biased region" description="Basic and acidic residues" evidence="6">
    <location>
        <begin position="452"/>
        <end position="479"/>
    </location>
</feature>
<evidence type="ECO:0000259" key="7">
    <source>
        <dbReference type="Pfam" id="PF01494"/>
    </source>
</evidence>
<dbReference type="PANTHER" id="PTHR13789:SF147">
    <property type="entry name" value="PUTATIVE (AFU_ORTHOLOGUE AFUA_2G01950)-RELATED"/>
    <property type="match status" value="1"/>
</dbReference>
<proteinExistence type="inferred from homology"/>
<name>W7HWR0_9PEZI</name>
<dbReference type="GO" id="GO:0071949">
    <property type="term" value="F:FAD binding"/>
    <property type="evidence" value="ECO:0007669"/>
    <property type="project" value="InterPro"/>
</dbReference>
<dbReference type="OrthoDB" id="1878542at2759"/>
<gene>
    <name evidence="8" type="ORF">DRE_01209</name>
</gene>
<dbReference type="Pfam" id="PF01494">
    <property type="entry name" value="FAD_binding_3"/>
    <property type="match status" value="1"/>
</dbReference>
<reference evidence="8 9" key="1">
    <citation type="submission" date="2013-05" db="EMBL/GenBank/DDBJ databases">
        <title>Drechslerella stenobrocha genome reveals carnivorous origination and mechanical trapping mechanism of predatory fungi.</title>
        <authorList>
            <person name="Liu X."/>
            <person name="Zhang W."/>
            <person name="Liu K."/>
        </authorList>
    </citation>
    <scope>NUCLEOTIDE SEQUENCE [LARGE SCALE GENOMIC DNA]</scope>
    <source>
        <strain evidence="8 9">248</strain>
    </source>
</reference>
<keyword evidence="4" id="KW-0560">Oxidoreductase</keyword>
<dbReference type="SUPFAM" id="SSF51905">
    <property type="entry name" value="FAD/NAD(P)-binding domain"/>
    <property type="match status" value="1"/>
</dbReference>
<dbReference type="Gene3D" id="3.50.50.60">
    <property type="entry name" value="FAD/NAD(P)-binding domain"/>
    <property type="match status" value="1"/>
</dbReference>
<dbReference type="SUPFAM" id="SSF54373">
    <property type="entry name" value="FAD-linked reductases, C-terminal domain"/>
    <property type="match status" value="1"/>
</dbReference>
<evidence type="ECO:0000256" key="1">
    <source>
        <dbReference type="ARBA" id="ARBA00007992"/>
    </source>
</evidence>
<evidence type="ECO:0000313" key="9">
    <source>
        <dbReference type="Proteomes" id="UP000024837"/>
    </source>
</evidence>
<accession>W7HWR0</accession>
<evidence type="ECO:0000256" key="2">
    <source>
        <dbReference type="ARBA" id="ARBA00022630"/>
    </source>
</evidence>
<dbReference type="InterPro" id="IPR002938">
    <property type="entry name" value="FAD-bd"/>
</dbReference>
<dbReference type="EMBL" id="KI966443">
    <property type="protein sequence ID" value="EWC44383.1"/>
    <property type="molecule type" value="Genomic_DNA"/>
</dbReference>